<gene>
    <name evidence="1" type="ORF">FA95DRAFT_1612156</name>
</gene>
<proteinExistence type="predicted"/>
<comment type="caution">
    <text evidence="1">The sequence shown here is derived from an EMBL/GenBank/DDBJ whole genome shotgun (WGS) entry which is preliminary data.</text>
</comment>
<accession>A0ACB8R7C6</accession>
<evidence type="ECO:0000313" key="1">
    <source>
        <dbReference type="EMBL" id="KAI0039974.1"/>
    </source>
</evidence>
<keyword evidence="2" id="KW-1185">Reference proteome</keyword>
<dbReference type="Proteomes" id="UP000814033">
    <property type="component" value="Unassembled WGS sequence"/>
</dbReference>
<dbReference type="EMBL" id="MU276241">
    <property type="protein sequence ID" value="KAI0039974.1"/>
    <property type="molecule type" value="Genomic_DNA"/>
</dbReference>
<organism evidence="1 2">
    <name type="scientific">Auriscalpium vulgare</name>
    <dbReference type="NCBI Taxonomy" id="40419"/>
    <lineage>
        <taxon>Eukaryota</taxon>
        <taxon>Fungi</taxon>
        <taxon>Dikarya</taxon>
        <taxon>Basidiomycota</taxon>
        <taxon>Agaricomycotina</taxon>
        <taxon>Agaricomycetes</taxon>
        <taxon>Russulales</taxon>
        <taxon>Auriscalpiaceae</taxon>
        <taxon>Auriscalpium</taxon>
    </lineage>
</organism>
<reference evidence="1" key="1">
    <citation type="submission" date="2021-02" db="EMBL/GenBank/DDBJ databases">
        <authorList>
            <consortium name="DOE Joint Genome Institute"/>
            <person name="Ahrendt S."/>
            <person name="Looney B.P."/>
            <person name="Miyauchi S."/>
            <person name="Morin E."/>
            <person name="Drula E."/>
            <person name="Courty P.E."/>
            <person name="Chicoki N."/>
            <person name="Fauchery L."/>
            <person name="Kohler A."/>
            <person name="Kuo A."/>
            <person name="Labutti K."/>
            <person name="Pangilinan J."/>
            <person name="Lipzen A."/>
            <person name="Riley R."/>
            <person name="Andreopoulos W."/>
            <person name="He G."/>
            <person name="Johnson J."/>
            <person name="Barry K.W."/>
            <person name="Grigoriev I.V."/>
            <person name="Nagy L."/>
            <person name="Hibbett D."/>
            <person name="Henrissat B."/>
            <person name="Matheny P.B."/>
            <person name="Labbe J."/>
            <person name="Martin F."/>
        </authorList>
    </citation>
    <scope>NUCLEOTIDE SEQUENCE</scope>
    <source>
        <strain evidence="1">FP105234-sp</strain>
    </source>
</reference>
<reference evidence="1" key="2">
    <citation type="journal article" date="2022" name="New Phytol.">
        <title>Evolutionary transition to the ectomycorrhizal habit in the genomes of a hyperdiverse lineage of mushroom-forming fungi.</title>
        <authorList>
            <person name="Looney B."/>
            <person name="Miyauchi S."/>
            <person name="Morin E."/>
            <person name="Drula E."/>
            <person name="Courty P.E."/>
            <person name="Kohler A."/>
            <person name="Kuo A."/>
            <person name="LaButti K."/>
            <person name="Pangilinan J."/>
            <person name="Lipzen A."/>
            <person name="Riley R."/>
            <person name="Andreopoulos W."/>
            <person name="He G."/>
            <person name="Johnson J."/>
            <person name="Nolan M."/>
            <person name="Tritt A."/>
            <person name="Barry K.W."/>
            <person name="Grigoriev I.V."/>
            <person name="Nagy L.G."/>
            <person name="Hibbett D."/>
            <person name="Henrissat B."/>
            <person name="Matheny P.B."/>
            <person name="Labbe J."/>
            <person name="Martin F.M."/>
        </authorList>
    </citation>
    <scope>NUCLEOTIDE SEQUENCE</scope>
    <source>
        <strain evidence="1">FP105234-sp</strain>
    </source>
</reference>
<name>A0ACB8R7C6_9AGAM</name>
<protein>
    <submittedName>
        <fullName evidence="1">Uncharacterized protein</fullName>
    </submittedName>
</protein>
<evidence type="ECO:0000313" key="2">
    <source>
        <dbReference type="Proteomes" id="UP000814033"/>
    </source>
</evidence>
<sequence>MNPVPARKPNALTVSPLARCLARPAISVIALWTAANSVAAQRLAQPRPYPNSWPDPWLTHSARHGLTLRQPRLFSRY</sequence>